<dbReference type="RefSeq" id="WP_073118299.1">
    <property type="nucleotide sequence ID" value="NZ_FRAA01000001.1"/>
</dbReference>
<sequence>MSAPKHIFTVIKEGDIKTASTLKGAAEYAGVSYQHLLQTKAKGFKVGDSFEIKGWTFYKTELMRAERSKT</sequence>
<reference evidence="2" key="1">
    <citation type="submission" date="2016-11" db="EMBL/GenBank/DDBJ databases">
        <authorList>
            <person name="Varghese N."/>
            <person name="Submissions S."/>
        </authorList>
    </citation>
    <scope>NUCLEOTIDE SEQUENCE [LARGE SCALE GENOMIC DNA]</scope>
    <source>
        <strain evidence="2">DSM 26134</strain>
    </source>
</reference>
<proteinExistence type="predicted"/>
<organism evidence="1 2">
    <name type="scientific">Reichenbachiella agariperforans</name>
    <dbReference type="NCBI Taxonomy" id="156994"/>
    <lineage>
        <taxon>Bacteria</taxon>
        <taxon>Pseudomonadati</taxon>
        <taxon>Bacteroidota</taxon>
        <taxon>Cytophagia</taxon>
        <taxon>Cytophagales</taxon>
        <taxon>Reichenbachiellaceae</taxon>
        <taxon>Reichenbachiella</taxon>
    </lineage>
</organism>
<dbReference type="EMBL" id="FRAA01000001">
    <property type="protein sequence ID" value="SHJ40861.1"/>
    <property type="molecule type" value="Genomic_DNA"/>
</dbReference>
<gene>
    <name evidence="1" type="ORF">SAMN04488028_10114</name>
</gene>
<evidence type="ECO:0000313" key="2">
    <source>
        <dbReference type="Proteomes" id="UP000184474"/>
    </source>
</evidence>
<dbReference type="Proteomes" id="UP000184474">
    <property type="component" value="Unassembled WGS sequence"/>
</dbReference>
<keyword evidence="2" id="KW-1185">Reference proteome</keyword>
<accession>A0A1M6J2W1</accession>
<dbReference type="AlphaFoldDB" id="A0A1M6J2W1"/>
<protein>
    <submittedName>
        <fullName evidence="1">Uncharacterized protein</fullName>
    </submittedName>
</protein>
<evidence type="ECO:0000313" key="1">
    <source>
        <dbReference type="EMBL" id="SHJ40861.1"/>
    </source>
</evidence>
<name>A0A1M6J2W1_REIAG</name>